<evidence type="ECO:0000313" key="7">
    <source>
        <dbReference type="Proteomes" id="UP000325313"/>
    </source>
</evidence>
<proteinExistence type="predicted"/>
<sequence>MQFSSFFKLCTLLLIQSGAVYSTFVCNDNNIEDAKVGICLRKINTAQDPTDPTVSPLLDKKDFLARDARGTDIQYHFTCEGVTIGKGPVEGRFCCKIETSTAIRGLTHEEVNRLCYSRDGKPQ</sequence>
<dbReference type="Proteomes" id="UP000325313">
    <property type="component" value="Unassembled WGS sequence"/>
</dbReference>
<name>A0A5B0SD74_PUCGR</name>
<keyword evidence="1" id="KW-0732">Signal</keyword>
<gene>
    <name evidence="4" type="ORF">PGT21_012860</name>
    <name evidence="2" type="ORF">PGT21_013773</name>
    <name evidence="5" type="ORF">PGTUg99_022493</name>
    <name evidence="3" type="ORF">PGTUg99_027996</name>
</gene>
<dbReference type="EMBL" id="VDEP01000506">
    <property type="protein sequence ID" value="KAA1068222.1"/>
    <property type="molecule type" value="Genomic_DNA"/>
</dbReference>
<evidence type="ECO:0000313" key="5">
    <source>
        <dbReference type="EMBL" id="KAA1136026.1"/>
    </source>
</evidence>
<comment type="caution">
    <text evidence="5">The sequence shown here is derived from an EMBL/GenBank/DDBJ whole genome shotgun (WGS) entry which is preliminary data.</text>
</comment>
<evidence type="ECO:0000313" key="6">
    <source>
        <dbReference type="Proteomes" id="UP000324748"/>
    </source>
</evidence>
<keyword evidence="6" id="KW-1185">Reference proteome</keyword>
<evidence type="ECO:0000313" key="3">
    <source>
        <dbReference type="EMBL" id="KAA1068222.1"/>
    </source>
</evidence>
<evidence type="ECO:0000313" key="4">
    <source>
        <dbReference type="EMBL" id="KAA1085614.1"/>
    </source>
</evidence>
<dbReference type="OrthoDB" id="2495146at2759"/>
<protein>
    <submittedName>
        <fullName evidence="5">Uncharacterized protein</fullName>
    </submittedName>
</protein>
<evidence type="ECO:0000256" key="1">
    <source>
        <dbReference type="SAM" id="SignalP"/>
    </source>
</evidence>
<reference evidence="6 7" key="1">
    <citation type="submission" date="2019-05" db="EMBL/GenBank/DDBJ databases">
        <title>Emergence of the Ug99 lineage of the wheat stem rust pathogen through somatic hybridization.</title>
        <authorList>
            <person name="Li F."/>
            <person name="Upadhyaya N.M."/>
            <person name="Sperschneider J."/>
            <person name="Matny O."/>
            <person name="Nguyen-Phuc H."/>
            <person name="Mago R."/>
            <person name="Raley C."/>
            <person name="Miller M.E."/>
            <person name="Silverstein K.A.T."/>
            <person name="Henningsen E."/>
            <person name="Hirsch C.D."/>
            <person name="Visser B."/>
            <person name="Pretorius Z.A."/>
            <person name="Steffenson B.J."/>
            <person name="Schwessinger B."/>
            <person name="Dodds P.N."/>
            <person name="Figueroa M."/>
        </authorList>
    </citation>
    <scope>NUCLEOTIDE SEQUENCE [LARGE SCALE GENOMIC DNA]</scope>
    <source>
        <strain evidence="2">21-0</strain>
        <strain evidence="5 7">Ug99</strain>
    </source>
</reference>
<accession>A0A5B0SD74</accession>
<dbReference type="Proteomes" id="UP000324748">
    <property type="component" value="Unassembled WGS sequence"/>
</dbReference>
<organism evidence="5 7">
    <name type="scientific">Puccinia graminis f. sp. tritici</name>
    <dbReference type="NCBI Taxonomy" id="56615"/>
    <lineage>
        <taxon>Eukaryota</taxon>
        <taxon>Fungi</taxon>
        <taxon>Dikarya</taxon>
        <taxon>Basidiomycota</taxon>
        <taxon>Pucciniomycotina</taxon>
        <taxon>Pucciniomycetes</taxon>
        <taxon>Pucciniales</taxon>
        <taxon>Pucciniaceae</taxon>
        <taxon>Puccinia</taxon>
    </lineage>
</organism>
<dbReference type="EMBL" id="VDEP01000036">
    <property type="protein sequence ID" value="KAA1136026.1"/>
    <property type="molecule type" value="Genomic_DNA"/>
</dbReference>
<dbReference type="AlphaFoldDB" id="A0A5B0SD74"/>
<feature type="chain" id="PRO_5033474932" evidence="1">
    <location>
        <begin position="23"/>
        <end position="123"/>
    </location>
</feature>
<dbReference type="EMBL" id="VSWC01000106">
    <property type="protein sequence ID" value="KAA1085614.1"/>
    <property type="molecule type" value="Genomic_DNA"/>
</dbReference>
<dbReference type="EMBL" id="VSWC01000197">
    <property type="protein sequence ID" value="KAA1064757.1"/>
    <property type="molecule type" value="Genomic_DNA"/>
</dbReference>
<evidence type="ECO:0000313" key="2">
    <source>
        <dbReference type="EMBL" id="KAA1064757.1"/>
    </source>
</evidence>
<feature type="signal peptide" evidence="1">
    <location>
        <begin position="1"/>
        <end position="22"/>
    </location>
</feature>